<dbReference type="AlphaFoldDB" id="A0AAY4EHU5"/>
<reference evidence="4 5" key="1">
    <citation type="submission" date="2020-06" db="EMBL/GenBank/DDBJ databases">
        <authorList>
            <consortium name="Wellcome Sanger Institute Data Sharing"/>
        </authorList>
    </citation>
    <scope>NUCLEOTIDE SEQUENCE [LARGE SCALE GENOMIC DNA]</scope>
</reference>
<feature type="compositionally biased region" description="Basic and acidic residues" evidence="2">
    <location>
        <begin position="818"/>
        <end position="840"/>
    </location>
</feature>
<dbReference type="GeneTree" id="ENSGT00940000167600"/>
<name>A0AAY4EHU5_9TELE</name>
<feature type="compositionally biased region" description="Low complexity" evidence="2">
    <location>
        <begin position="249"/>
        <end position="264"/>
    </location>
</feature>
<sequence length="883" mass="103585">MSSPDFTGSYCTRAQRRLAELLGDQVGILQKTVCADRQISEEREGLGNVWRHVRENQELGRHPTDLQWRTKQEISAIEQQLQFIELQQRLLSRELTDLDRQYTETGTRLQRTLRTQDCSTLQRTRQVLQERIAARAAQHESLSFREEALRALQDMLREDADRYQQEAQQLQHFSHRATNGMPGESQHHLENSMESHFDPSKQPESPLSEEEAPRAKVSHSIKYQLLLGSDMVGNGSRDADGPAGENGPRVSRWESSSSLSRSRSGPNYRGSLESLASRDWDTMSDRTGGFESPPRVFNSPYTSTVDFNPFNKIAEYKMQDVLSPVTPDYNIFGLNGRSTSPVPGTRTRFSTYDTLTKRRERERDREVITNQIPLRMGMPNKRDYIEELTKQLEDIQRRNQFLEAESIEMNKERNQIRFEMRGLLVNNEDLIRVNTQQQVEIKKLRDRMVEIESDHNVMIERFRQMEVELKEAREVMVEANTQEYAFNFLQQSLKNKIQDAEEALENQTQHSQMLSEKLWLAERRLEELEMGTESRGKKVSELNITVQRLETELAEALQSYSQCNAELNLQQKLRADSQHRVEELEESLLEKDQELQRLQQITHRLQGEVTVKLTDKERSLEEEIQLRERIQLQCKQAERHVDDLHMELQTLGQAKEDMAKQLKNAQERIIDLETDLEELHDSEQRWASKHKKAIEQTEQLQLKLIQQKDLNEQLECEKAILERQVKDLRSEIEELHNTRVQEDVISKAESKVRELENMLRAEERSKVSLTNTVNKLEKRINELTDQMEEEHRLATEQKDLLNQRIRSLKRQLNEVEEEASRKEAQQRHAQRELAEERESSQRLQKQLTEQQILFKRKESQMMRQTLDKLDLNTGEDDSTSKRA</sequence>
<evidence type="ECO:0000313" key="5">
    <source>
        <dbReference type="Proteomes" id="UP000694580"/>
    </source>
</evidence>
<keyword evidence="1" id="KW-0175">Coiled coil</keyword>
<dbReference type="Proteomes" id="UP000694580">
    <property type="component" value="Chromosome 3"/>
</dbReference>
<gene>
    <name evidence="4" type="primary">KIF21B</name>
</gene>
<evidence type="ECO:0000313" key="4">
    <source>
        <dbReference type="Ensembl" id="ENSDCDP00010056929.1"/>
    </source>
</evidence>
<dbReference type="Pfam" id="PF01576">
    <property type="entry name" value="Myosin_tail_1"/>
    <property type="match status" value="1"/>
</dbReference>
<proteinExistence type="predicted"/>
<reference evidence="4" key="2">
    <citation type="submission" date="2025-08" db="UniProtKB">
        <authorList>
            <consortium name="Ensembl"/>
        </authorList>
    </citation>
    <scope>IDENTIFICATION</scope>
</reference>
<feature type="region of interest" description="Disordered" evidence="2">
    <location>
        <begin position="815"/>
        <end position="883"/>
    </location>
</feature>
<feature type="compositionally biased region" description="Basic and acidic residues" evidence="2">
    <location>
        <begin position="185"/>
        <end position="201"/>
    </location>
</feature>
<dbReference type="GO" id="GO:0016459">
    <property type="term" value="C:myosin complex"/>
    <property type="evidence" value="ECO:0007669"/>
    <property type="project" value="InterPro"/>
</dbReference>
<feature type="compositionally biased region" description="Basic and acidic residues" evidence="2">
    <location>
        <begin position="855"/>
        <end position="870"/>
    </location>
</feature>
<feature type="region of interest" description="Disordered" evidence="2">
    <location>
        <begin position="177"/>
        <end position="218"/>
    </location>
</feature>
<dbReference type="Ensembl" id="ENSDCDT00010067595.1">
    <property type="protein sequence ID" value="ENSDCDP00010056929.1"/>
    <property type="gene ID" value="ENSDCDG00010032352.1"/>
</dbReference>
<feature type="compositionally biased region" description="Polar residues" evidence="2">
    <location>
        <begin position="841"/>
        <end position="851"/>
    </location>
</feature>
<evidence type="ECO:0000259" key="3">
    <source>
        <dbReference type="Pfam" id="PF01576"/>
    </source>
</evidence>
<dbReference type="PANTHER" id="PTHR46349">
    <property type="entry name" value="CINGULIN-LIKE PROTEIN 1-RELATED"/>
    <property type="match status" value="1"/>
</dbReference>
<feature type="domain" description="Myosin tail" evidence="3">
    <location>
        <begin position="620"/>
        <end position="849"/>
    </location>
</feature>
<dbReference type="InterPro" id="IPR002928">
    <property type="entry name" value="Myosin_tail"/>
</dbReference>
<dbReference type="GO" id="GO:0150105">
    <property type="term" value="P:protein localization to cell-cell junction"/>
    <property type="evidence" value="ECO:0007669"/>
    <property type="project" value="TreeGrafter"/>
</dbReference>
<dbReference type="PANTHER" id="PTHR46349:SF2">
    <property type="entry name" value="CINGULIN-LIKE PROTEIN 1"/>
    <property type="match status" value="1"/>
</dbReference>
<feature type="region of interest" description="Disordered" evidence="2">
    <location>
        <begin position="232"/>
        <end position="272"/>
    </location>
</feature>
<evidence type="ECO:0000256" key="1">
    <source>
        <dbReference type="ARBA" id="ARBA00023054"/>
    </source>
</evidence>
<accession>A0AAY4EHU5</accession>
<evidence type="ECO:0000256" key="2">
    <source>
        <dbReference type="SAM" id="MobiDB-lite"/>
    </source>
</evidence>
<organism evidence="4 5">
    <name type="scientific">Denticeps clupeoides</name>
    <name type="common">denticle herring</name>
    <dbReference type="NCBI Taxonomy" id="299321"/>
    <lineage>
        <taxon>Eukaryota</taxon>
        <taxon>Metazoa</taxon>
        <taxon>Chordata</taxon>
        <taxon>Craniata</taxon>
        <taxon>Vertebrata</taxon>
        <taxon>Euteleostomi</taxon>
        <taxon>Actinopterygii</taxon>
        <taxon>Neopterygii</taxon>
        <taxon>Teleostei</taxon>
        <taxon>Clupei</taxon>
        <taxon>Clupeiformes</taxon>
        <taxon>Denticipitoidei</taxon>
        <taxon>Denticipitidae</taxon>
        <taxon>Denticeps</taxon>
    </lineage>
</organism>
<keyword evidence="5" id="KW-1185">Reference proteome</keyword>
<protein>
    <recommendedName>
        <fullName evidence="3">Myosin tail domain-containing protein</fullName>
    </recommendedName>
</protein>
<dbReference type="GO" id="GO:0005923">
    <property type="term" value="C:bicellular tight junction"/>
    <property type="evidence" value="ECO:0007669"/>
    <property type="project" value="TreeGrafter"/>
</dbReference>
<reference evidence="4" key="3">
    <citation type="submission" date="2025-09" db="UniProtKB">
        <authorList>
            <consortium name="Ensembl"/>
        </authorList>
    </citation>
    <scope>IDENTIFICATION</scope>
</reference>